<accession>A0A9X1UQD2</accession>
<proteinExistence type="predicted"/>
<name>A0A9X1UQD2_9GAMM</name>
<dbReference type="Pfam" id="PF09992">
    <property type="entry name" value="NAGPA"/>
    <property type="match status" value="1"/>
</dbReference>
<keyword evidence="2" id="KW-0326">Glycosidase</keyword>
<keyword evidence="2" id="KW-0378">Hydrolase</keyword>
<feature type="domain" description="Phosphodiester glycosidase" evidence="1">
    <location>
        <begin position="97"/>
        <end position="256"/>
    </location>
</feature>
<evidence type="ECO:0000313" key="3">
    <source>
        <dbReference type="Proteomes" id="UP001139238"/>
    </source>
</evidence>
<organism evidence="2 3">
    <name type="scientific">Moraxella tetraodonis</name>
    <dbReference type="NCBI Taxonomy" id="2767221"/>
    <lineage>
        <taxon>Bacteria</taxon>
        <taxon>Pseudomonadati</taxon>
        <taxon>Pseudomonadota</taxon>
        <taxon>Gammaproteobacteria</taxon>
        <taxon>Moraxellales</taxon>
        <taxon>Moraxellaceae</taxon>
        <taxon>Moraxella</taxon>
    </lineage>
</organism>
<dbReference type="EMBL" id="JACSYB010000001">
    <property type="protein sequence ID" value="MCG8147057.1"/>
    <property type="molecule type" value="Genomic_DNA"/>
</dbReference>
<dbReference type="GO" id="GO:0016798">
    <property type="term" value="F:hydrolase activity, acting on glycosyl bonds"/>
    <property type="evidence" value="ECO:0007669"/>
    <property type="project" value="UniProtKB-KW"/>
</dbReference>
<dbReference type="RefSeq" id="WP_239741559.1">
    <property type="nucleotide sequence ID" value="NZ_JACSYB010000001.1"/>
</dbReference>
<evidence type="ECO:0000259" key="1">
    <source>
        <dbReference type="Pfam" id="PF09992"/>
    </source>
</evidence>
<evidence type="ECO:0000313" key="2">
    <source>
        <dbReference type="EMBL" id="MCG8147057.1"/>
    </source>
</evidence>
<reference evidence="2" key="1">
    <citation type="submission" date="2021-08" db="EMBL/GenBank/DDBJ databases">
        <title>Complete genome sequence of Moraxella sp strain PS-22.</title>
        <authorList>
            <person name="Das S.K."/>
        </authorList>
    </citation>
    <scope>NUCLEOTIDE SEQUENCE</scope>
    <source>
        <strain evidence="2">PS-22</strain>
    </source>
</reference>
<keyword evidence="3" id="KW-1185">Reference proteome</keyword>
<sequence length="271" mass="29626">MTLSNITKTQAVVVSLCLALLLVASIGLARQFTVKTMPDCQRKSQPFDYSICELDAKNAANFSLHWQNPSSASHPLLLTFTTLRDYLASQQPAKTLLFAMNAGMYDGNFAPIGYTVINGKQIRALNLKQGGGNFHLMPNGVFWQDHQGFYITESQSMAKKLASGAKPTFATQSGPMLVIDGNIHPAFDANSTSRKYRNGVGVCGRNPSRVKFVISDTPVSFYEFADFFKSQLGCDNALFLDGGSASALYSQTLSRNDNKYMGVMIAVTQDK</sequence>
<protein>
    <submittedName>
        <fullName evidence="2">Phosphodiester glycosidase family protein</fullName>
    </submittedName>
</protein>
<dbReference type="Proteomes" id="UP001139238">
    <property type="component" value="Unassembled WGS sequence"/>
</dbReference>
<gene>
    <name evidence="2" type="ORF">H9W84_02795</name>
</gene>
<dbReference type="AlphaFoldDB" id="A0A9X1UQD2"/>
<dbReference type="InterPro" id="IPR018711">
    <property type="entry name" value="NAGPA"/>
</dbReference>
<comment type="caution">
    <text evidence="2">The sequence shown here is derived from an EMBL/GenBank/DDBJ whole genome shotgun (WGS) entry which is preliminary data.</text>
</comment>